<evidence type="ECO:0000313" key="1">
    <source>
        <dbReference type="EMBL" id="AWW91883.1"/>
    </source>
</evidence>
<proteinExistence type="predicted"/>
<dbReference type="EMBL" id="MG674903">
    <property type="protein sequence ID" value="AWW91883.1"/>
    <property type="molecule type" value="Genomic_DNA"/>
</dbReference>
<accession>A0A2Z4KH41</accession>
<organism evidence="1">
    <name type="scientific">Medicago sativa</name>
    <name type="common">Alfalfa</name>
    <dbReference type="NCBI Taxonomy" id="3879"/>
    <lineage>
        <taxon>Eukaryota</taxon>
        <taxon>Viridiplantae</taxon>
        <taxon>Streptophyta</taxon>
        <taxon>Embryophyta</taxon>
        <taxon>Tracheophyta</taxon>
        <taxon>Spermatophyta</taxon>
        <taxon>Magnoliopsida</taxon>
        <taxon>eudicotyledons</taxon>
        <taxon>Gunneridae</taxon>
        <taxon>Pentapetalae</taxon>
        <taxon>rosids</taxon>
        <taxon>fabids</taxon>
        <taxon>Fabales</taxon>
        <taxon>Fabaceae</taxon>
        <taxon>Papilionoideae</taxon>
        <taxon>50 kb inversion clade</taxon>
        <taxon>NPAAA clade</taxon>
        <taxon>Hologalegina</taxon>
        <taxon>IRL clade</taxon>
        <taxon>Trifolieae</taxon>
        <taxon>Medicago</taxon>
    </lineage>
</organism>
<protein>
    <submittedName>
        <fullName evidence="1">Putative photosystem I assembly protein Ycf3</fullName>
    </submittedName>
</protein>
<name>A0A2Z4KH41_MEDSA</name>
<reference evidence="1" key="1">
    <citation type="submission" date="2017-12" db="EMBL/GenBank/DDBJ databases">
        <authorList>
            <person name="Hurst M.R.H."/>
        </authorList>
    </citation>
    <scope>NUCLEOTIDE SEQUENCE</scope>
</reference>
<keyword evidence="1" id="KW-0934">Plastid</keyword>
<geneLocation type="chloroplast" evidence="1"/>
<dbReference type="AlphaFoldDB" id="A0A2Z4KH41"/>
<keyword evidence="1" id="KW-0150">Chloroplast</keyword>
<sequence length="44" mass="5009">MTRSRINGNFIDKTFTIVANILLRIIPTTSGEKEAFTYYRDGAI</sequence>